<dbReference type="PANTHER" id="PTHR11935">
    <property type="entry name" value="BETA LACTAMASE DOMAIN"/>
    <property type="match status" value="1"/>
</dbReference>
<proteinExistence type="inferred from homology"/>
<sequence length="328" mass="36326">MRGHAHAASFVLAQVVRRPRQLGRVHCRVYPKGILPARPPLSARFARHTTPFQKACSLRMITTWSVSSETVRVPGTGLYIDWIPLFQDNYSYVLRHADSGDSVVVAVDPADAPTFLGELQRRFDVLAPTHVLTTHKHWDHAGGNAELARRIPSLTVYGSAAEDIPARTHPVRDGDVFEIGQSALQVRVLSTPCHTRGHVCYYVRDRHAAADAPGVAFTGDTLFVGGCGRFFEGTGEQMLQAMRKLAALPLDTLVFCGHEYTVKNLEFAATVDTDNQAVQRKLAEARTRRAASQPTVPSTIGGEQQWNVFMRASDAVEMDRLREMKNRS</sequence>
<feature type="domain" description="Metallo-beta-lactamase" evidence="10">
    <location>
        <begin position="88"/>
        <end position="258"/>
    </location>
</feature>
<dbReference type="InterPro" id="IPR001279">
    <property type="entry name" value="Metallo-B-lactamas"/>
</dbReference>
<accession>A0AAV9IZJ8</accession>
<evidence type="ECO:0000256" key="1">
    <source>
        <dbReference type="ARBA" id="ARBA00001623"/>
    </source>
</evidence>
<evidence type="ECO:0000256" key="6">
    <source>
        <dbReference type="ARBA" id="ARBA00022723"/>
    </source>
</evidence>
<dbReference type="GO" id="GO:0046872">
    <property type="term" value="F:metal ion binding"/>
    <property type="evidence" value="ECO:0007669"/>
    <property type="project" value="UniProtKB-KW"/>
</dbReference>
<dbReference type="PANTHER" id="PTHR11935:SF94">
    <property type="entry name" value="TENZING NORGAY, ISOFORM C"/>
    <property type="match status" value="1"/>
</dbReference>
<dbReference type="GO" id="GO:0019243">
    <property type="term" value="P:methylglyoxal catabolic process to D-lactate via S-lactoyl-glutathione"/>
    <property type="evidence" value="ECO:0007669"/>
    <property type="project" value="InterPro"/>
</dbReference>
<dbReference type="Pfam" id="PF00753">
    <property type="entry name" value="Lactamase_B"/>
    <property type="match status" value="1"/>
</dbReference>
<evidence type="ECO:0000256" key="3">
    <source>
        <dbReference type="ARBA" id="ARBA00004963"/>
    </source>
</evidence>
<keyword evidence="7" id="KW-0378">Hydrolase</keyword>
<keyword evidence="8" id="KW-0862">Zinc</keyword>
<dbReference type="InterPro" id="IPR035680">
    <property type="entry name" value="Clx_II_MBL"/>
</dbReference>
<dbReference type="Proteomes" id="UP001301350">
    <property type="component" value="Unassembled WGS sequence"/>
</dbReference>
<comment type="pathway">
    <text evidence="3">Secondary metabolite metabolism; methylglyoxal degradation; (R)-lactate from methylglyoxal: step 2/2.</text>
</comment>
<evidence type="ECO:0000256" key="8">
    <source>
        <dbReference type="ARBA" id="ARBA00022833"/>
    </source>
</evidence>
<dbReference type="InterPro" id="IPR036866">
    <property type="entry name" value="RibonucZ/Hydroxyglut_hydro"/>
</dbReference>
<comment type="cofactor">
    <cofactor evidence="2">
        <name>Zn(2+)</name>
        <dbReference type="ChEBI" id="CHEBI:29105"/>
    </cofactor>
</comment>
<dbReference type="GO" id="GO:0004416">
    <property type="term" value="F:hydroxyacylglutathione hydrolase activity"/>
    <property type="evidence" value="ECO:0007669"/>
    <property type="project" value="UniProtKB-EC"/>
</dbReference>
<evidence type="ECO:0000256" key="4">
    <source>
        <dbReference type="ARBA" id="ARBA00006759"/>
    </source>
</evidence>
<name>A0AAV9IZJ8_CYACA</name>
<dbReference type="SMART" id="SM00849">
    <property type="entry name" value="Lactamase_B"/>
    <property type="match status" value="1"/>
</dbReference>
<dbReference type="SUPFAM" id="SSF56281">
    <property type="entry name" value="Metallo-hydrolase/oxidoreductase"/>
    <property type="match status" value="1"/>
</dbReference>
<evidence type="ECO:0000259" key="10">
    <source>
        <dbReference type="SMART" id="SM00849"/>
    </source>
</evidence>
<dbReference type="InterPro" id="IPR032282">
    <property type="entry name" value="HAGH_C"/>
</dbReference>
<comment type="caution">
    <text evidence="11">The sequence shown here is derived from an EMBL/GenBank/DDBJ whole genome shotgun (WGS) entry which is preliminary data.</text>
</comment>
<evidence type="ECO:0000313" key="11">
    <source>
        <dbReference type="EMBL" id="KAK4537747.1"/>
    </source>
</evidence>
<evidence type="ECO:0000256" key="9">
    <source>
        <dbReference type="ARBA" id="ARBA00031044"/>
    </source>
</evidence>
<dbReference type="Gene3D" id="3.60.15.10">
    <property type="entry name" value="Ribonuclease Z/Hydroxyacylglutathione hydrolase-like"/>
    <property type="match status" value="1"/>
</dbReference>
<dbReference type="InterPro" id="IPR017782">
    <property type="entry name" value="Hydroxyacylglutathione_Hdrlase"/>
</dbReference>
<comment type="catalytic activity">
    <reaction evidence="1">
        <text>an S-(2-hydroxyacyl)glutathione + H2O = a 2-hydroxy carboxylate + glutathione + H(+)</text>
        <dbReference type="Rhea" id="RHEA:21864"/>
        <dbReference type="ChEBI" id="CHEBI:15377"/>
        <dbReference type="ChEBI" id="CHEBI:15378"/>
        <dbReference type="ChEBI" id="CHEBI:57925"/>
        <dbReference type="ChEBI" id="CHEBI:58896"/>
        <dbReference type="ChEBI" id="CHEBI:71261"/>
        <dbReference type="EC" id="3.1.2.6"/>
    </reaction>
</comment>
<comment type="similarity">
    <text evidence="4">Belongs to the metallo-beta-lactamase superfamily. Glyoxalase II family.</text>
</comment>
<keyword evidence="6" id="KW-0479">Metal-binding</keyword>
<dbReference type="HAMAP" id="MF_01374">
    <property type="entry name" value="Glyoxalase_2"/>
    <property type="match status" value="1"/>
</dbReference>
<dbReference type="AlphaFoldDB" id="A0AAV9IZJ8"/>
<dbReference type="Pfam" id="PF16123">
    <property type="entry name" value="HAGH_C"/>
    <property type="match status" value="1"/>
</dbReference>
<dbReference type="NCBIfam" id="TIGR03413">
    <property type="entry name" value="GSH_gloB"/>
    <property type="match status" value="1"/>
</dbReference>
<reference evidence="11 12" key="1">
    <citation type="submission" date="2022-07" db="EMBL/GenBank/DDBJ databases">
        <title>Genome-wide signatures of adaptation to extreme environments.</title>
        <authorList>
            <person name="Cho C.H."/>
            <person name="Yoon H.S."/>
        </authorList>
    </citation>
    <scope>NUCLEOTIDE SEQUENCE [LARGE SCALE GENOMIC DNA]</scope>
    <source>
        <strain evidence="11 12">DBV 063 E5</strain>
    </source>
</reference>
<dbReference type="CDD" id="cd07723">
    <property type="entry name" value="hydroxyacylglutathione_hydrolase_MBL-fold"/>
    <property type="match status" value="1"/>
</dbReference>
<gene>
    <name evidence="11" type="ORF">CDCA_CDCA14G3772</name>
</gene>
<keyword evidence="12" id="KW-1185">Reference proteome</keyword>
<evidence type="ECO:0000256" key="5">
    <source>
        <dbReference type="ARBA" id="ARBA00011917"/>
    </source>
</evidence>
<organism evidence="11 12">
    <name type="scientific">Cyanidium caldarium</name>
    <name type="common">Red alga</name>
    <dbReference type="NCBI Taxonomy" id="2771"/>
    <lineage>
        <taxon>Eukaryota</taxon>
        <taxon>Rhodophyta</taxon>
        <taxon>Bangiophyceae</taxon>
        <taxon>Cyanidiales</taxon>
        <taxon>Cyanidiaceae</taxon>
        <taxon>Cyanidium</taxon>
    </lineage>
</organism>
<evidence type="ECO:0000313" key="12">
    <source>
        <dbReference type="Proteomes" id="UP001301350"/>
    </source>
</evidence>
<protein>
    <recommendedName>
        <fullName evidence="5">hydroxyacylglutathione hydrolase</fullName>
        <ecNumber evidence="5">3.1.2.6</ecNumber>
    </recommendedName>
    <alternativeName>
        <fullName evidence="9">Glyoxalase II</fullName>
    </alternativeName>
</protein>
<evidence type="ECO:0000256" key="7">
    <source>
        <dbReference type="ARBA" id="ARBA00022801"/>
    </source>
</evidence>
<evidence type="ECO:0000256" key="2">
    <source>
        <dbReference type="ARBA" id="ARBA00001947"/>
    </source>
</evidence>
<dbReference type="EMBL" id="JANCYW010000014">
    <property type="protein sequence ID" value="KAK4537747.1"/>
    <property type="molecule type" value="Genomic_DNA"/>
</dbReference>
<dbReference type="EC" id="3.1.2.6" evidence="5"/>